<comment type="similarity">
    <text evidence="1">Belongs to the VgrG protein family.</text>
</comment>
<evidence type="ECO:0000313" key="3">
    <source>
        <dbReference type="EMBL" id="GGX39252.1"/>
    </source>
</evidence>
<accession>A0A918N6H6</accession>
<dbReference type="SUPFAM" id="SSF69279">
    <property type="entry name" value="Phage tail proteins"/>
    <property type="match status" value="2"/>
</dbReference>
<dbReference type="Gene3D" id="2.40.50.230">
    <property type="entry name" value="Gp5 N-terminal domain"/>
    <property type="match status" value="1"/>
</dbReference>
<dbReference type="RefSeq" id="WP_189606629.1">
    <property type="nucleotide sequence ID" value="NZ_BMXR01000001.1"/>
</dbReference>
<dbReference type="NCBIfam" id="TIGR01646">
    <property type="entry name" value="vgr_GE"/>
    <property type="match status" value="1"/>
</dbReference>
<dbReference type="InterPro" id="IPR017847">
    <property type="entry name" value="T6SS_RhsGE_Vgr_subset"/>
</dbReference>
<dbReference type="EMBL" id="BMXR01000001">
    <property type="protein sequence ID" value="GGX39252.1"/>
    <property type="molecule type" value="Genomic_DNA"/>
</dbReference>
<evidence type="ECO:0000313" key="4">
    <source>
        <dbReference type="Proteomes" id="UP000626148"/>
    </source>
</evidence>
<dbReference type="Pfam" id="PF05954">
    <property type="entry name" value="Phage_GPD"/>
    <property type="match status" value="1"/>
</dbReference>
<dbReference type="NCBIfam" id="TIGR03361">
    <property type="entry name" value="VI_Rhs_Vgr"/>
    <property type="match status" value="1"/>
</dbReference>
<dbReference type="InterPro" id="IPR006533">
    <property type="entry name" value="T6SS_Vgr_RhsGE"/>
</dbReference>
<dbReference type="InterPro" id="IPR037026">
    <property type="entry name" value="Vgr_OB-fold_dom_sf"/>
</dbReference>
<sequence length="683" mass="74566">MTLSIAGINKAMREVGLADESQYCLTLSDLPDDTFLIETVDLHEWTFHQDFAIELKALLRHGMPPDPLLNQPATFSILSGGASLPMHGVITACENADGNGDYDGLKLTLSSVLWLLKPTRHNRVFVDRSAVDIAKTLLSDQLGDFSTVEVAASDTPVRPLTVQFEESDFDFVTRILANEGVYLHLHQSDTDTIIQLVDDLGQLTEGETPLPLRFAPNAGAGKDDEHVFNVNRHWKSRVGTVHLSDTNPWHSEDLSVEAGVQAFENTGELSQWGANYQHREQGRHLAQVRAEAEAWPAHSLTLETTCRRLRPGSLVELIQHPEFNGSYRVIRVHLGGSQRAAAGNGLGGQDKAFYCSVTVIPADLPYRPSFTPHAPVRFNLTAWVTEEVNDRGLYRVRLPFDDRSDSDGPASLPVRMAQPLGGQDHGQHFPLAKGTEVILGFENGDIDRPVILGAHYNRQSVNPVTQANARHNLIRTRAGQRLLLDDTPEQERIELANPDNANQLTLSAEKDAHLAKLESTEGDLVLHAGRAMTFESGQNQTTTVGADHSVHVKNNQSLMTQEGSITVESATDIEYSAGKNLRWQSREGEMTLRSEGAMHWQVGDGLNQQVVDGDYEVNVEAGDYSLEADANITFSGIGSGSITLAQGDGTLQIDSSGNLTLNGPQIEVTGDTIVIKGGTIGNN</sequence>
<dbReference type="Gene3D" id="3.55.50.10">
    <property type="entry name" value="Baseplate protein-like domains"/>
    <property type="match status" value="1"/>
</dbReference>
<gene>
    <name evidence="3" type="ORF">GCM10007392_01990</name>
</gene>
<dbReference type="AlphaFoldDB" id="A0A918N6H6"/>
<feature type="domain" description="Gp5/Type VI secretion system Vgr protein OB-fold" evidence="2">
    <location>
        <begin position="381"/>
        <end position="456"/>
    </location>
</feature>
<comment type="caution">
    <text evidence="3">The sequence shown here is derived from an EMBL/GenBank/DDBJ whole genome shotgun (WGS) entry which is preliminary data.</text>
</comment>
<dbReference type="Proteomes" id="UP000626148">
    <property type="component" value="Unassembled WGS sequence"/>
</dbReference>
<keyword evidence="4" id="KW-1185">Reference proteome</keyword>
<evidence type="ECO:0000259" key="2">
    <source>
        <dbReference type="Pfam" id="PF04717"/>
    </source>
</evidence>
<dbReference type="SUPFAM" id="SSF69349">
    <property type="entry name" value="Phage fibre proteins"/>
    <property type="match status" value="1"/>
</dbReference>
<evidence type="ECO:0000256" key="1">
    <source>
        <dbReference type="ARBA" id="ARBA00005558"/>
    </source>
</evidence>
<dbReference type="Pfam" id="PF04717">
    <property type="entry name" value="Phage_base_V"/>
    <property type="match status" value="1"/>
</dbReference>
<dbReference type="Gene3D" id="2.30.110.50">
    <property type="match status" value="1"/>
</dbReference>
<reference evidence="3" key="2">
    <citation type="submission" date="2020-09" db="EMBL/GenBank/DDBJ databases">
        <authorList>
            <person name="Sun Q."/>
            <person name="Kim S."/>
        </authorList>
    </citation>
    <scope>NUCLEOTIDE SEQUENCE</scope>
    <source>
        <strain evidence="3">KCTC 22169</strain>
    </source>
</reference>
<organism evidence="3 4">
    <name type="scientific">Saccharospirillum salsuginis</name>
    <dbReference type="NCBI Taxonomy" id="418750"/>
    <lineage>
        <taxon>Bacteria</taxon>
        <taxon>Pseudomonadati</taxon>
        <taxon>Pseudomonadota</taxon>
        <taxon>Gammaproteobacteria</taxon>
        <taxon>Oceanospirillales</taxon>
        <taxon>Saccharospirillaceae</taxon>
        <taxon>Saccharospirillum</taxon>
    </lineage>
</organism>
<name>A0A918N6H6_9GAMM</name>
<proteinExistence type="inferred from homology"/>
<dbReference type="Gene3D" id="4.10.220.110">
    <property type="match status" value="1"/>
</dbReference>
<dbReference type="InterPro" id="IPR006531">
    <property type="entry name" value="Gp5/Vgr_OB"/>
</dbReference>
<protein>
    <submittedName>
        <fullName evidence="3">Type VI secretion protein Vgr</fullName>
    </submittedName>
</protein>
<reference evidence="3" key="1">
    <citation type="journal article" date="2014" name="Int. J. Syst. Evol. Microbiol.">
        <title>Complete genome sequence of Corynebacterium casei LMG S-19264T (=DSM 44701T), isolated from a smear-ripened cheese.</title>
        <authorList>
            <consortium name="US DOE Joint Genome Institute (JGI-PGF)"/>
            <person name="Walter F."/>
            <person name="Albersmeier A."/>
            <person name="Kalinowski J."/>
            <person name="Ruckert C."/>
        </authorList>
    </citation>
    <scope>NUCLEOTIDE SEQUENCE</scope>
    <source>
        <strain evidence="3">KCTC 22169</strain>
    </source>
</reference>
<dbReference type="SUPFAM" id="SSF69255">
    <property type="entry name" value="gp5 N-terminal domain-like"/>
    <property type="match status" value="1"/>
</dbReference>